<dbReference type="InterPro" id="IPR004147">
    <property type="entry name" value="ABC1_dom"/>
</dbReference>
<dbReference type="SUPFAM" id="SSF56112">
    <property type="entry name" value="Protein kinase-like (PK-like)"/>
    <property type="match status" value="1"/>
</dbReference>
<dbReference type="InterPro" id="IPR050154">
    <property type="entry name" value="UbiB_kinase"/>
</dbReference>
<dbReference type="PANTHER" id="PTHR10566:SF113">
    <property type="entry name" value="PROTEIN ACTIVITY OF BC1 COMPLEX KINASE 7, CHLOROPLASTIC"/>
    <property type="match status" value="1"/>
</dbReference>
<dbReference type="CDD" id="cd05121">
    <property type="entry name" value="ABC1_ADCK3-like"/>
    <property type="match status" value="1"/>
</dbReference>
<dbReference type="Pfam" id="PF03109">
    <property type="entry name" value="ABC1"/>
    <property type="match status" value="1"/>
</dbReference>
<proteinExistence type="inferred from homology"/>
<reference evidence="4 5" key="2">
    <citation type="submission" date="2020-03" db="EMBL/GenBank/DDBJ databases">
        <authorList>
            <person name="Ichikawa N."/>
            <person name="Kimura A."/>
            <person name="Kitahashi Y."/>
            <person name="Uohara A."/>
        </authorList>
    </citation>
    <scope>NUCLEOTIDE SEQUENCE [LARGE SCALE GENOMIC DNA]</scope>
    <source>
        <strain evidence="4 5">NBRC 107702</strain>
    </source>
</reference>
<dbReference type="KEGG" id="pfla:Pflav_037420"/>
<keyword evidence="2" id="KW-0472">Membrane</keyword>
<comment type="similarity">
    <text evidence="1">Belongs to the protein kinase superfamily. ADCK protein kinase family.</text>
</comment>
<keyword evidence="5" id="KW-1185">Reference proteome</keyword>
<feature type="transmembrane region" description="Helical" evidence="2">
    <location>
        <begin position="632"/>
        <end position="656"/>
    </location>
</feature>
<reference evidence="4 5" key="1">
    <citation type="submission" date="2020-03" db="EMBL/GenBank/DDBJ databases">
        <title>Whole genome shotgun sequence of Phytohabitans flavus NBRC 107702.</title>
        <authorList>
            <person name="Komaki H."/>
            <person name="Tamura T."/>
        </authorList>
    </citation>
    <scope>NUCLEOTIDE SEQUENCE [LARGE SCALE GENOMIC DNA]</scope>
    <source>
        <strain evidence="4 5">NBRC 107702</strain>
    </source>
</reference>
<organism evidence="4 5">
    <name type="scientific">Phytohabitans flavus</name>
    <dbReference type="NCBI Taxonomy" id="1076124"/>
    <lineage>
        <taxon>Bacteria</taxon>
        <taxon>Bacillati</taxon>
        <taxon>Actinomycetota</taxon>
        <taxon>Actinomycetes</taxon>
        <taxon>Micromonosporales</taxon>
        <taxon>Micromonosporaceae</taxon>
    </lineage>
</organism>
<feature type="transmembrane region" description="Helical" evidence="2">
    <location>
        <begin position="6"/>
        <end position="27"/>
    </location>
</feature>
<dbReference type="EMBL" id="AP022870">
    <property type="protein sequence ID" value="BCB77332.1"/>
    <property type="molecule type" value="Genomic_DNA"/>
</dbReference>
<evidence type="ECO:0000313" key="4">
    <source>
        <dbReference type="EMBL" id="BCB77332.1"/>
    </source>
</evidence>
<protein>
    <submittedName>
        <fullName evidence="4">Ubiquinone biosynthesis protein UbiB</fullName>
    </submittedName>
</protein>
<keyword evidence="2" id="KW-0812">Transmembrane</keyword>
<keyword evidence="4" id="KW-0830">Ubiquinone</keyword>
<feature type="domain" description="ABC1 atypical kinase-like" evidence="3">
    <location>
        <begin position="195"/>
        <end position="440"/>
    </location>
</feature>
<feature type="transmembrane region" description="Helical" evidence="2">
    <location>
        <begin position="71"/>
        <end position="93"/>
    </location>
</feature>
<evidence type="ECO:0000256" key="2">
    <source>
        <dbReference type="SAM" id="Phobius"/>
    </source>
</evidence>
<dbReference type="AlphaFoldDB" id="A0A6F8XTZ8"/>
<feature type="transmembrane region" description="Helical" evidence="2">
    <location>
        <begin position="39"/>
        <end position="59"/>
    </location>
</feature>
<sequence>MIVETTISVILFVPTMVVTVWFFAAVIRRLLGVRLGPVRTILAAVLVLFATPPILQALAPDDPATLSSGEALLLGLVGVVIAALLAMVALVILEVLLPTGSLPGPVELWRGAVRRLARIRRYLTITRIVLRHGLGRFLRGRGDQGPTSAASRRRLGRSLRMALDEGGMTFVKLGQQLSTRRDMLPAEFVDELTTLQDRAAPVPWVEVAGVLAAELGRPVEEAFAWIDHEPLAAASVAQVHAARLPDGSEVVVKVRRPGVATVVERDLDILERLARTLEARTAWSRAFGARRLVAGFAEALREELDFTVERDNLQAMAAALAASPDRGVRVPAPYPALSSERVLVMERLPGTPLGSAKPLLERLGDERRAALAAGLLDTMLDQVLVHGLFHVDLHPGNLLVADGGSLGMLDLGSVGRLDTASRLAVGQLLGALGRGDSVAVSDALLQLVDRPETIDERELQRALGALIVRYAAPGSTAGATAVAGLLRTFTSYGLGVPPAVAAVFRAFATLEGTLALLKPGFDLIGYARSAGGRRLAEALGPDRLPGTLQEELAALLPVLRRLPRRVDRIGEALEQGRLRVNVRLFADDQDRQLVTGLLHRALLTVIGAAAGLMAVLLLGMGDGPRVTDGLGLFPLLGYCLLVVAVVLVLRVLVVIFRRD</sequence>
<evidence type="ECO:0000313" key="5">
    <source>
        <dbReference type="Proteomes" id="UP000502508"/>
    </source>
</evidence>
<dbReference type="PANTHER" id="PTHR10566">
    <property type="entry name" value="CHAPERONE-ACTIVITY OF BC1 COMPLEX CABC1 -RELATED"/>
    <property type="match status" value="1"/>
</dbReference>
<keyword evidence="2" id="KW-1133">Transmembrane helix</keyword>
<gene>
    <name evidence="4" type="primary">ubiB</name>
    <name evidence="4" type="ORF">Pflav_037420</name>
</gene>
<evidence type="ECO:0000259" key="3">
    <source>
        <dbReference type="Pfam" id="PF03109"/>
    </source>
</evidence>
<dbReference type="Proteomes" id="UP000502508">
    <property type="component" value="Chromosome"/>
</dbReference>
<accession>A0A6F8XTZ8</accession>
<feature type="transmembrane region" description="Helical" evidence="2">
    <location>
        <begin position="601"/>
        <end position="620"/>
    </location>
</feature>
<name>A0A6F8XTZ8_9ACTN</name>
<dbReference type="InterPro" id="IPR011009">
    <property type="entry name" value="Kinase-like_dom_sf"/>
</dbReference>
<evidence type="ECO:0000256" key="1">
    <source>
        <dbReference type="ARBA" id="ARBA00009670"/>
    </source>
</evidence>